<dbReference type="InterPro" id="IPR034593">
    <property type="entry name" value="DgoD-like"/>
</dbReference>
<dbReference type="Gene3D" id="3.20.20.120">
    <property type="entry name" value="Enolase-like C-terminal domain"/>
    <property type="match status" value="1"/>
</dbReference>
<name>A0ABX5BLK7_9XANT</name>
<dbReference type="InterPro" id="IPR034603">
    <property type="entry name" value="Dipeptide_epimerase"/>
</dbReference>
<dbReference type="SMART" id="SM00922">
    <property type="entry name" value="MR_MLE"/>
    <property type="match status" value="1"/>
</dbReference>
<feature type="domain" description="Mandelate racemase/muconate lactonizing enzyme C-terminal" evidence="7">
    <location>
        <begin position="169"/>
        <end position="259"/>
    </location>
</feature>
<evidence type="ECO:0000256" key="5">
    <source>
        <dbReference type="RuleBase" id="RU366006"/>
    </source>
</evidence>
<organism evidence="8 9">
    <name type="scientific">Xanthomonas bromi</name>
    <dbReference type="NCBI Taxonomy" id="56449"/>
    <lineage>
        <taxon>Bacteria</taxon>
        <taxon>Pseudomonadati</taxon>
        <taxon>Pseudomonadota</taxon>
        <taxon>Gammaproteobacteria</taxon>
        <taxon>Lysobacterales</taxon>
        <taxon>Lysobacteraceae</taxon>
        <taxon>Xanthomonas</taxon>
    </lineage>
</organism>
<dbReference type="CDD" id="cd03319">
    <property type="entry name" value="L-Ala-DL-Glu_epimerase"/>
    <property type="match status" value="1"/>
</dbReference>
<keyword evidence="9" id="KW-1185">Reference proteome</keyword>
<evidence type="ECO:0000256" key="1">
    <source>
        <dbReference type="ARBA" id="ARBA00008031"/>
    </source>
</evidence>
<evidence type="ECO:0000256" key="3">
    <source>
        <dbReference type="ARBA" id="ARBA00022842"/>
    </source>
</evidence>
<comment type="similarity">
    <text evidence="1 5">Belongs to the mandelate racemase/muconate lactonizing enzyme family.</text>
</comment>
<dbReference type="SUPFAM" id="SSF54826">
    <property type="entry name" value="Enolase N-terminal domain-like"/>
    <property type="match status" value="1"/>
</dbReference>
<dbReference type="PANTHER" id="PTHR48080:SF3">
    <property type="entry name" value="ENOLASE SUPERFAMILY MEMBER DDB_G0284701"/>
    <property type="match status" value="1"/>
</dbReference>
<dbReference type="InterPro" id="IPR013341">
    <property type="entry name" value="Mandelate_racemase_N_dom"/>
</dbReference>
<dbReference type="SUPFAM" id="SSF51604">
    <property type="entry name" value="Enolase C-terminal domain-like"/>
    <property type="match status" value="1"/>
</dbReference>
<dbReference type="EMBL" id="MDCE01000035">
    <property type="protein sequence ID" value="PPV05193.1"/>
    <property type="molecule type" value="Genomic_DNA"/>
</dbReference>
<evidence type="ECO:0000259" key="7">
    <source>
        <dbReference type="SMART" id="SM00922"/>
    </source>
</evidence>
<dbReference type="InterPro" id="IPR018110">
    <property type="entry name" value="Mandel_Rmase/mucon_lact_enz_CS"/>
</dbReference>
<dbReference type="Proteomes" id="UP000239710">
    <property type="component" value="Unassembled WGS sequence"/>
</dbReference>
<accession>A0ABX5BLK7</accession>
<keyword evidence="2 5" id="KW-0479">Metal-binding</keyword>
<keyword evidence="3 5" id="KW-0460">Magnesium</keyword>
<feature type="region of interest" description="Disordered" evidence="6">
    <location>
        <begin position="1"/>
        <end position="28"/>
    </location>
</feature>
<dbReference type="Pfam" id="PF02746">
    <property type="entry name" value="MR_MLE_N"/>
    <property type="match status" value="1"/>
</dbReference>
<dbReference type="PANTHER" id="PTHR48080">
    <property type="entry name" value="D-GALACTONATE DEHYDRATASE-RELATED"/>
    <property type="match status" value="1"/>
</dbReference>
<evidence type="ECO:0000256" key="2">
    <source>
        <dbReference type="ARBA" id="ARBA00022723"/>
    </source>
</evidence>
<evidence type="ECO:0000313" key="8">
    <source>
        <dbReference type="EMBL" id="PPV05193.1"/>
    </source>
</evidence>
<dbReference type="PROSITE" id="PS00909">
    <property type="entry name" value="MR_MLE_2"/>
    <property type="match status" value="1"/>
</dbReference>
<gene>
    <name evidence="8" type="ORF">XbrCFBP1976_18375</name>
</gene>
<feature type="compositionally biased region" description="Basic residues" evidence="6">
    <location>
        <begin position="11"/>
        <end position="28"/>
    </location>
</feature>
<dbReference type="InterPro" id="IPR036849">
    <property type="entry name" value="Enolase-like_C_sf"/>
</dbReference>
<dbReference type="InterPro" id="IPR029017">
    <property type="entry name" value="Enolase-like_N"/>
</dbReference>
<dbReference type="EC" id="5.1.1.-" evidence="5"/>
<comment type="cofactor">
    <cofactor evidence="5">
        <name>Mg(2+)</name>
        <dbReference type="ChEBI" id="CHEBI:18420"/>
    </cofactor>
    <text evidence="5">Binds 1 Mg(2+) ion per subunit.</text>
</comment>
<dbReference type="InterPro" id="IPR013342">
    <property type="entry name" value="Mandelate_racemase_C"/>
</dbReference>
<dbReference type="SFLD" id="SFLDS00001">
    <property type="entry name" value="Enolase"/>
    <property type="match status" value="1"/>
</dbReference>
<evidence type="ECO:0000256" key="4">
    <source>
        <dbReference type="ARBA" id="ARBA00023235"/>
    </source>
</evidence>
<dbReference type="InterPro" id="IPR029065">
    <property type="entry name" value="Enolase_C-like"/>
</dbReference>
<reference evidence="8 9" key="1">
    <citation type="submission" date="2016-08" db="EMBL/GenBank/DDBJ databases">
        <title>Evolution of the type three secretion system and type three effector repertoires in Xanthomonas.</title>
        <authorList>
            <person name="Merda D."/>
            <person name="Briand M."/>
            <person name="Bosis E."/>
            <person name="Rousseau C."/>
            <person name="Portier P."/>
            <person name="Jacques M.-A."/>
            <person name="Fischer-Le Saux M."/>
        </authorList>
    </citation>
    <scope>NUCLEOTIDE SEQUENCE [LARGE SCALE GENOMIC DNA]</scope>
    <source>
        <strain evidence="8 9">CFBP1976</strain>
    </source>
</reference>
<dbReference type="Gene3D" id="3.30.390.10">
    <property type="entry name" value="Enolase-like, N-terminal domain"/>
    <property type="match status" value="1"/>
</dbReference>
<protein>
    <recommendedName>
        <fullName evidence="5">Dipeptide epimerase</fullName>
        <ecNumber evidence="5">5.1.1.-</ecNumber>
    </recommendedName>
</protein>
<comment type="caution">
    <text evidence="8">The sequence shown here is derived from an EMBL/GenBank/DDBJ whole genome shotgun (WGS) entry which is preliminary data.</text>
</comment>
<dbReference type="SFLD" id="SFLDG00180">
    <property type="entry name" value="muconate_cycloisomerase"/>
    <property type="match status" value="1"/>
</dbReference>
<evidence type="ECO:0000256" key="6">
    <source>
        <dbReference type="SAM" id="MobiDB-lite"/>
    </source>
</evidence>
<dbReference type="Pfam" id="PF13378">
    <property type="entry name" value="MR_MLE_C"/>
    <property type="match status" value="1"/>
</dbReference>
<proteinExistence type="inferred from homology"/>
<evidence type="ECO:0000313" key="9">
    <source>
        <dbReference type="Proteomes" id="UP000239710"/>
    </source>
</evidence>
<keyword evidence="4 5" id="KW-0413">Isomerase</keyword>
<sequence length="379" mass="40501">MSSRKEPAGRKPAHALRRWHRAFPSRRSRRSRGMEATWEALKLKLVEPVLTHKGVRSVLEHRKVNICWQGFEAVGVAVPAKDYGTSLDMIDAGLTVATAMLKGRDPFQLQMLLDEISGPLSKVPTVLAAIDMALHDLMGKAAGLPVRSMLGLAAKPLPPTFSSIGMMSPERAASAAGSLRAWPRIKLKVGTDPDYGRIQAVHAVHGGDILVDANGAWSAEQAVRCAERLSRMGVCAIEQPVAAGDLDGMRFVKDRVDITIIADESCSTSQDALALRGCADAVNIKLIKCGGLRNAMGLINVAHACGMQVMLGCKPESTVGVTAMAQLGGMADWIDLDGHLCLENDPYQGITITNGYVAFPDAAGLGLVPTSFNTQDMNQ</sequence>